<evidence type="ECO:0000256" key="3">
    <source>
        <dbReference type="ARBA" id="ARBA00007805"/>
    </source>
</evidence>
<dbReference type="PANTHER" id="PTHR45753">
    <property type="entry name" value="ORNITHINE CARBAMOYLTRANSFERASE, MITOCHONDRIAL"/>
    <property type="match status" value="1"/>
</dbReference>
<evidence type="ECO:0000256" key="1">
    <source>
        <dbReference type="ARBA" id="ARBA00003822"/>
    </source>
</evidence>
<feature type="binding site" evidence="7">
    <location>
        <begin position="141"/>
        <end position="144"/>
    </location>
    <ligand>
        <name>carbamoyl phosphate</name>
        <dbReference type="ChEBI" id="CHEBI:58228"/>
    </ligand>
</feature>
<dbReference type="GO" id="GO:0019240">
    <property type="term" value="P:citrulline biosynthetic process"/>
    <property type="evidence" value="ECO:0007669"/>
    <property type="project" value="TreeGrafter"/>
</dbReference>
<dbReference type="SUPFAM" id="SSF53671">
    <property type="entry name" value="Aspartate/ornithine carbamoyltransferase"/>
    <property type="match status" value="1"/>
</dbReference>
<protein>
    <recommendedName>
        <fullName evidence="4 7">Ornithine carbamoyltransferase</fullName>
        <shortName evidence="7">OTCase</shortName>
        <ecNumber evidence="4 7">2.1.3.3</ecNumber>
    </recommendedName>
</protein>
<gene>
    <name evidence="10" type="ORF">SAMN02745775_11321</name>
</gene>
<dbReference type="InterPro" id="IPR006131">
    <property type="entry name" value="Asp_carbamoyltransf_Asp/Orn-bd"/>
</dbReference>
<dbReference type="NCBIfam" id="NF001986">
    <property type="entry name" value="PRK00779.1"/>
    <property type="match status" value="1"/>
</dbReference>
<dbReference type="InterPro" id="IPR002292">
    <property type="entry name" value="Orn/put_carbamltrans"/>
</dbReference>
<dbReference type="InterPro" id="IPR036901">
    <property type="entry name" value="Asp/Orn_carbamoylTrfase_sf"/>
</dbReference>
<dbReference type="PRINTS" id="PR00100">
    <property type="entry name" value="AOTCASE"/>
</dbReference>
<keyword evidence="11" id="KW-1185">Reference proteome</keyword>
<dbReference type="OrthoDB" id="9802587at2"/>
<dbReference type="GO" id="GO:0005737">
    <property type="term" value="C:cytoplasm"/>
    <property type="evidence" value="ECO:0007669"/>
    <property type="project" value="UniProtKB-SubCell"/>
</dbReference>
<feature type="binding site" evidence="7">
    <location>
        <position position="114"/>
    </location>
    <ligand>
        <name>carbamoyl phosphate</name>
        <dbReference type="ChEBI" id="CHEBI:58228"/>
    </ligand>
</feature>
<feature type="binding site" evidence="7">
    <location>
        <begin position="274"/>
        <end position="275"/>
    </location>
    <ligand>
        <name>carbamoyl phosphate</name>
        <dbReference type="ChEBI" id="CHEBI:58228"/>
    </ligand>
</feature>
<evidence type="ECO:0000313" key="11">
    <source>
        <dbReference type="Proteomes" id="UP000199473"/>
    </source>
</evidence>
<dbReference type="Gene3D" id="3.40.50.1370">
    <property type="entry name" value="Aspartate/ornithine carbamoyltransferase"/>
    <property type="match status" value="2"/>
</dbReference>
<feature type="domain" description="Aspartate/ornithine carbamoyltransferase carbamoyl-P binding" evidence="9">
    <location>
        <begin position="17"/>
        <end position="154"/>
    </location>
</feature>
<comment type="catalytic activity">
    <reaction evidence="6 7">
        <text>carbamoyl phosphate + L-ornithine = L-citrulline + phosphate + H(+)</text>
        <dbReference type="Rhea" id="RHEA:19513"/>
        <dbReference type="ChEBI" id="CHEBI:15378"/>
        <dbReference type="ChEBI" id="CHEBI:43474"/>
        <dbReference type="ChEBI" id="CHEBI:46911"/>
        <dbReference type="ChEBI" id="CHEBI:57743"/>
        <dbReference type="ChEBI" id="CHEBI:58228"/>
        <dbReference type="EC" id="2.1.3.3"/>
    </reaction>
</comment>
<dbReference type="PANTHER" id="PTHR45753:SF3">
    <property type="entry name" value="ORNITHINE TRANSCARBAMYLASE, MITOCHONDRIAL"/>
    <property type="match status" value="1"/>
</dbReference>
<proteinExistence type="inferred from homology"/>
<evidence type="ECO:0000256" key="4">
    <source>
        <dbReference type="ARBA" id="ARBA00013007"/>
    </source>
</evidence>
<comment type="pathway">
    <text evidence="2">Amino-acid biosynthesis; L-arginine biosynthesis; L-arginine from L-ornithine and carbamoyl phosphate: step 1/3.</text>
</comment>
<dbReference type="EMBL" id="FOSQ01000013">
    <property type="protein sequence ID" value="SFK98280.1"/>
    <property type="molecule type" value="Genomic_DNA"/>
</dbReference>
<dbReference type="FunFam" id="3.40.50.1370:FF:000008">
    <property type="entry name" value="Ornithine carbamoyltransferase"/>
    <property type="match status" value="1"/>
</dbReference>
<evidence type="ECO:0000313" key="10">
    <source>
        <dbReference type="EMBL" id="SFK98280.1"/>
    </source>
</evidence>
<feature type="binding site" evidence="7">
    <location>
        <position position="90"/>
    </location>
    <ligand>
        <name>carbamoyl phosphate</name>
        <dbReference type="ChEBI" id="CHEBI:58228"/>
    </ligand>
</feature>
<dbReference type="PROSITE" id="PS00097">
    <property type="entry name" value="CARBAMOYLTRANSFERASE"/>
    <property type="match status" value="1"/>
</dbReference>
<dbReference type="NCBIfam" id="TIGR00658">
    <property type="entry name" value="orni_carb_tr"/>
    <property type="match status" value="1"/>
</dbReference>
<keyword evidence="7" id="KW-0963">Cytoplasm</keyword>
<feature type="binding site" evidence="7">
    <location>
        <position position="302"/>
    </location>
    <ligand>
        <name>carbamoyl phosphate</name>
        <dbReference type="ChEBI" id="CHEBI:58228"/>
    </ligand>
</feature>
<feature type="binding site" evidence="7">
    <location>
        <position position="232"/>
    </location>
    <ligand>
        <name>L-ornithine</name>
        <dbReference type="ChEBI" id="CHEBI:46911"/>
    </ligand>
</feature>
<feature type="domain" description="Aspartate/ornithine carbamoyltransferase Asp/Orn-binding" evidence="8">
    <location>
        <begin position="161"/>
        <end position="312"/>
    </location>
</feature>
<dbReference type="AlphaFoldDB" id="A0A1I4DZW7"/>
<feature type="binding site" evidence="7">
    <location>
        <position position="172"/>
    </location>
    <ligand>
        <name>L-ornithine</name>
        <dbReference type="ChEBI" id="CHEBI:46911"/>
    </ligand>
</feature>
<evidence type="ECO:0000256" key="7">
    <source>
        <dbReference type="HAMAP-Rule" id="MF_01109"/>
    </source>
</evidence>
<dbReference type="HAMAP" id="MF_01109">
    <property type="entry name" value="OTCase"/>
    <property type="match status" value="1"/>
</dbReference>
<dbReference type="Pfam" id="PF02729">
    <property type="entry name" value="OTCace_N"/>
    <property type="match status" value="1"/>
</dbReference>
<evidence type="ECO:0000259" key="8">
    <source>
        <dbReference type="Pfam" id="PF00185"/>
    </source>
</evidence>
<dbReference type="GO" id="GO:0004585">
    <property type="term" value="F:ornithine carbamoyltransferase activity"/>
    <property type="evidence" value="ECO:0007669"/>
    <property type="project" value="UniProtKB-UniRule"/>
</dbReference>
<evidence type="ECO:0000256" key="6">
    <source>
        <dbReference type="ARBA" id="ARBA00048772"/>
    </source>
</evidence>
<dbReference type="GO" id="GO:0016597">
    <property type="term" value="F:amino acid binding"/>
    <property type="evidence" value="ECO:0007669"/>
    <property type="project" value="InterPro"/>
</dbReference>
<dbReference type="Proteomes" id="UP000199473">
    <property type="component" value="Unassembled WGS sequence"/>
</dbReference>
<sequence length="317" mass="34179">MSLASDRVAGGGRPAPRHFLELMDHDAATLRRMLDLGVQAKRGQVEGKPLAGKTVALIFEKPSTRTRVSFEVGIRQLGGDAIVLSSKDMQLGRGETPADTARVLSRYVDAIMLRTDNVAKIRELAEHATIPVINGLTDVSHPCQLMADLMTFEEHRGPIAGQVVAWTGDGNNVAQSFIQAAARFDFTLRLATPPELAPPAQLVDWARREGARIELTADPHAAVAGARCVVTDTWVSMSDEKGDAQISRHNLLAPYQLNAALLKGAAPDAIVMHCLPAHRGEEITDEVMDGPQSVVFDEAENRLHAQKGVLLWALGAA</sequence>
<comment type="similarity">
    <text evidence="3 7">Belongs to the aspartate/ornithine carbamoyltransferase superfamily. OTCase family.</text>
</comment>
<reference evidence="10 11" key="1">
    <citation type="submission" date="2016-10" db="EMBL/GenBank/DDBJ databases">
        <authorList>
            <person name="de Groot N.N."/>
        </authorList>
    </citation>
    <scope>NUCLEOTIDE SEQUENCE [LARGE SCALE GENOMIC DNA]</scope>
    <source>
        <strain evidence="10 11">DSM 19981</strain>
    </source>
</reference>
<dbReference type="InterPro" id="IPR006132">
    <property type="entry name" value="Asp/Orn_carbamoyltranf_P-bd"/>
</dbReference>
<dbReference type="GO" id="GO:0042450">
    <property type="term" value="P:L-arginine biosynthetic process via ornithine"/>
    <property type="evidence" value="ECO:0007669"/>
    <property type="project" value="UniProtKB-UniRule"/>
</dbReference>
<name>A0A1I4DZW7_9PROT</name>
<dbReference type="Pfam" id="PF00185">
    <property type="entry name" value="OTCace"/>
    <property type="match status" value="1"/>
</dbReference>
<dbReference type="PRINTS" id="PR00102">
    <property type="entry name" value="OTCASE"/>
</dbReference>
<dbReference type="InterPro" id="IPR024904">
    <property type="entry name" value="OTCase_ArgI"/>
</dbReference>
<dbReference type="InterPro" id="IPR006130">
    <property type="entry name" value="Asp/Orn_carbamoylTrfase"/>
</dbReference>
<keyword evidence="5 7" id="KW-0808">Transferase</keyword>
<dbReference type="RefSeq" id="WP_092962458.1">
    <property type="nucleotide sequence ID" value="NZ_FOSQ01000013.1"/>
</dbReference>
<evidence type="ECO:0000259" key="9">
    <source>
        <dbReference type="Pfam" id="PF02729"/>
    </source>
</evidence>
<evidence type="ECO:0000256" key="5">
    <source>
        <dbReference type="ARBA" id="ARBA00022679"/>
    </source>
</evidence>
<feature type="binding site" evidence="7">
    <location>
        <begin position="236"/>
        <end position="237"/>
    </location>
    <ligand>
        <name>L-ornithine</name>
        <dbReference type="ChEBI" id="CHEBI:46911"/>
    </ligand>
</feature>
<organism evidence="10 11">
    <name type="scientific">Falsiroseomonas stagni DSM 19981</name>
    <dbReference type="NCBI Taxonomy" id="1123062"/>
    <lineage>
        <taxon>Bacteria</taxon>
        <taxon>Pseudomonadati</taxon>
        <taxon>Pseudomonadota</taxon>
        <taxon>Alphaproteobacteria</taxon>
        <taxon>Acetobacterales</taxon>
        <taxon>Roseomonadaceae</taxon>
        <taxon>Falsiroseomonas</taxon>
    </lineage>
</organism>
<dbReference type="EC" id="2.1.3.3" evidence="4 7"/>
<comment type="function">
    <text evidence="1">Reversibly catalyzes the transfer of the carbamoyl group from carbamoyl phosphate (CP) to the N(epsilon) atom of ornithine (ORN) to produce L-citrulline.</text>
</comment>
<dbReference type="STRING" id="1123062.SAMN02745775_11321"/>
<evidence type="ECO:0000256" key="2">
    <source>
        <dbReference type="ARBA" id="ARBA00004975"/>
    </source>
</evidence>
<accession>A0A1I4DZW7</accession>
<comment type="subcellular location">
    <subcellularLocation>
        <location evidence="7">Cytoplasm</location>
    </subcellularLocation>
</comment>
<feature type="binding site" evidence="7">
    <location>
        <begin position="63"/>
        <end position="66"/>
    </location>
    <ligand>
        <name>carbamoyl phosphate</name>
        <dbReference type="ChEBI" id="CHEBI:58228"/>
    </ligand>
</feature>